<proteinExistence type="predicted"/>
<feature type="compositionally biased region" description="Basic and acidic residues" evidence="1">
    <location>
        <begin position="33"/>
        <end position="53"/>
    </location>
</feature>
<organism evidence="2 3">
    <name type="scientific">Sphaerisporangium aureirubrum</name>
    <dbReference type="NCBI Taxonomy" id="1544736"/>
    <lineage>
        <taxon>Bacteria</taxon>
        <taxon>Bacillati</taxon>
        <taxon>Actinomycetota</taxon>
        <taxon>Actinomycetes</taxon>
        <taxon>Streptosporangiales</taxon>
        <taxon>Streptosporangiaceae</taxon>
        <taxon>Sphaerisporangium</taxon>
    </lineage>
</organism>
<comment type="caution">
    <text evidence="2">The sequence shown here is derived from an EMBL/GenBank/DDBJ whole genome shotgun (WGS) entry which is preliminary data.</text>
</comment>
<dbReference type="Proteomes" id="UP001596137">
    <property type="component" value="Unassembled WGS sequence"/>
</dbReference>
<dbReference type="EMBL" id="JBHSRF010000023">
    <property type="protein sequence ID" value="MFC6083006.1"/>
    <property type="molecule type" value="Genomic_DNA"/>
</dbReference>
<evidence type="ECO:0000313" key="2">
    <source>
        <dbReference type="EMBL" id="MFC6083006.1"/>
    </source>
</evidence>
<evidence type="ECO:0000256" key="1">
    <source>
        <dbReference type="SAM" id="MobiDB-lite"/>
    </source>
</evidence>
<keyword evidence="3" id="KW-1185">Reference proteome</keyword>
<reference evidence="3" key="1">
    <citation type="journal article" date="2019" name="Int. J. Syst. Evol. Microbiol.">
        <title>The Global Catalogue of Microorganisms (GCM) 10K type strain sequencing project: providing services to taxonomists for standard genome sequencing and annotation.</title>
        <authorList>
            <consortium name="The Broad Institute Genomics Platform"/>
            <consortium name="The Broad Institute Genome Sequencing Center for Infectious Disease"/>
            <person name="Wu L."/>
            <person name="Ma J."/>
        </authorList>
    </citation>
    <scope>NUCLEOTIDE SEQUENCE [LARGE SCALE GENOMIC DNA]</scope>
    <source>
        <strain evidence="3">JCM 30346</strain>
    </source>
</reference>
<protein>
    <submittedName>
        <fullName evidence="2">Uncharacterized protein</fullName>
    </submittedName>
</protein>
<feature type="region of interest" description="Disordered" evidence="1">
    <location>
        <begin position="499"/>
        <end position="557"/>
    </location>
</feature>
<name>A0ABW1NIR6_9ACTN</name>
<sequence>MCLLTIRLDDPEWILTQVGGRPSQLMLILPGDRLPRSQPLDKPHRGKAPDHSRPRSWLDQLRIASAEPVDDPRVCPPTIRGQLLLFRPRRQLTDAHARRIKHRDFADFDRLAEMAAALTAERGLSKAWWRTTCLMLRLVLAVREADGDDLIPEETLDDLPIFRNAVADVLRHTDLTGAGMLRPRRRPRPIVLHKPQRSCRYCDCWGFRRTCEGCNSWKNQNHPIGNCLRCRRVDIPLADGLCRACCLHIDEHGPQARTESWTQLWLGGDLAPRLALRTGTLGYVAPQHKARVRVAARRPPAPPISPHLVDYAQTTLFEARRDWSCFEKGALDQLPSLTPAAATLLEDFRRHVQARGLDEQVRRIAARSLRILLAWIGTDAPIHEADIWALPADRPGTSARHVLGFLQQRGLITPDPARQVDVHQQAIEQRLQEFPTPIANELRRWVQVLRGEGRRAHPAMPFETIRKYLGYLSPVLALWSGQVTSLREITVEDVRKVLKQRPGQPPRPGQRPSKPVPGAQTGTARLPRHHPRDHDASRRPASRPDPYRPAPRPDRPR</sequence>
<evidence type="ECO:0000313" key="3">
    <source>
        <dbReference type="Proteomes" id="UP001596137"/>
    </source>
</evidence>
<feature type="region of interest" description="Disordered" evidence="1">
    <location>
        <begin position="32"/>
        <end position="54"/>
    </location>
</feature>
<accession>A0ABW1NIR6</accession>
<gene>
    <name evidence="2" type="ORF">ACFP1K_17680</name>
</gene>